<gene>
    <name evidence="2" type="ORF">IW15_19880</name>
</gene>
<dbReference type="EMBL" id="JPRH01000010">
    <property type="protein sequence ID" value="KFF10593.1"/>
    <property type="molecule type" value="Genomic_DNA"/>
</dbReference>
<evidence type="ECO:0000313" key="3">
    <source>
        <dbReference type="Proteomes" id="UP000028705"/>
    </source>
</evidence>
<dbReference type="Pfam" id="PF00583">
    <property type="entry name" value="Acetyltransf_1"/>
    <property type="match status" value="2"/>
</dbReference>
<dbReference type="Proteomes" id="UP000028705">
    <property type="component" value="Unassembled WGS sequence"/>
</dbReference>
<dbReference type="SUPFAM" id="SSF55729">
    <property type="entry name" value="Acyl-CoA N-acyltransferases (Nat)"/>
    <property type="match status" value="2"/>
</dbReference>
<dbReference type="eggNOG" id="COG0456">
    <property type="taxonomic scope" value="Bacteria"/>
</dbReference>
<sequence>MEIRNLKGTSVEELVAVFNRSFSDYIVPFRLTVEQLKSKIIAEDIKPELSLGVFESGKIIGFMLHGLRNNTAVPTVYNAGTGVIPEYRGKGLVGAMYEELLPHLQELHIKKMILEVIQENKPAVRAYEKIGYTVSRKLDCFSGKLDILKSNKEVTVQSVSEFQWDTFMSFWDILPSWQNTVQTIENGKSLYTTAVAYRDNVPVGYVIFNAESGKIHQFAVSADYRRMGIGSSLFEWINTARKGQEVYVYNVDHDSDSSLGFLQKIGLSEKVVQFEMSKEI</sequence>
<dbReference type="InterPro" id="IPR000182">
    <property type="entry name" value="GNAT_dom"/>
</dbReference>
<dbReference type="GO" id="GO:0016747">
    <property type="term" value="F:acyltransferase activity, transferring groups other than amino-acyl groups"/>
    <property type="evidence" value="ECO:0007669"/>
    <property type="project" value="InterPro"/>
</dbReference>
<dbReference type="CDD" id="cd04301">
    <property type="entry name" value="NAT_SF"/>
    <property type="match status" value="2"/>
</dbReference>
<reference evidence="2 3" key="1">
    <citation type="submission" date="2014-07" db="EMBL/GenBank/DDBJ databases">
        <title>Genome of Chryseobacterium soli DSM 19298.</title>
        <authorList>
            <person name="Stropko S.J."/>
            <person name="Pipes S.E."/>
            <person name="Newman J."/>
        </authorList>
    </citation>
    <scope>NUCLEOTIDE SEQUENCE [LARGE SCALE GENOMIC DNA]</scope>
    <source>
        <strain evidence="2 3">DSM 19298</strain>
    </source>
</reference>
<dbReference type="Gene3D" id="3.40.630.30">
    <property type="match status" value="2"/>
</dbReference>
<dbReference type="AlphaFoldDB" id="A0A086A1M9"/>
<dbReference type="OrthoDB" id="4228396at2"/>
<evidence type="ECO:0000313" key="2">
    <source>
        <dbReference type="EMBL" id="KFF10593.1"/>
    </source>
</evidence>
<dbReference type="PANTHER" id="PTHR43617">
    <property type="entry name" value="L-AMINO ACID N-ACETYLTRANSFERASE"/>
    <property type="match status" value="1"/>
</dbReference>
<dbReference type="RefSeq" id="WP_034714637.1">
    <property type="nucleotide sequence ID" value="NZ_JPRH01000010.1"/>
</dbReference>
<feature type="domain" description="N-acetyltransferase" evidence="1">
    <location>
        <begin position="1"/>
        <end position="152"/>
    </location>
</feature>
<organism evidence="2 3">
    <name type="scientific">Chryseobacterium soli</name>
    <dbReference type="NCBI Taxonomy" id="445961"/>
    <lineage>
        <taxon>Bacteria</taxon>
        <taxon>Pseudomonadati</taxon>
        <taxon>Bacteroidota</taxon>
        <taxon>Flavobacteriia</taxon>
        <taxon>Flavobacteriales</taxon>
        <taxon>Weeksellaceae</taxon>
        <taxon>Chryseobacterium group</taxon>
        <taxon>Chryseobacterium</taxon>
    </lineage>
</organism>
<feature type="domain" description="N-acetyltransferase" evidence="1">
    <location>
        <begin position="154"/>
        <end position="280"/>
    </location>
</feature>
<evidence type="ECO:0000259" key="1">
    <source>
        <dbReference type="PROSITE" id="PS51186"/>
    </source>
</evidence>
<name>A0A086A1M9_9FLAO</name>
<dbReference type="PROSITE" id="PS51186">
    <property type="entry name" value="GNAT"/>
    <property type="match status" value="2"/>
</dbReference>
<proteinExistence type="predicted"/>
<keyword evidence="3" id="KW-1185">Reference proteome</keyword>
<dbReference type="InterPro" id="IPR050276">
    <property type="entry name" value="MshD_Acetyltransferase"/>
</dbReference>
<accession>A0A086A1M9</accession>
<comment type="caution">
    <text evidence="2">The sequence shown here is derived from an EMBL/GenBank/DDBJ whole genome shotgun (WGS) entry which is preliminary data.</text>
</comment>
<dbReference type="STRING" id="445961.IW15_19880"/>
<protein>
    <recommendedName>
        <fullName evidence="1">N-acetyltransferase domain-containing protein</fullName>
    </recommendedName>
</protein>
<dbReference type="InterPro" id="IPR016181">
    <property type="entry name" value="Acyl_CoA_acyltransferase"/>
</dbReference>